<comment type="caution">
    <text evidence="2">The sequence shown here is derived from an EMBL/GenBank/DDBJ whole genome shotgun (WGS) entry which is preliminary data.</text>
</comment>
<dbReference type="RefSeq" id="WP_112142752.1">
    <property type="nucleotide sequence ID" value="NZ_PGTO01000003.1"/>
</dbReference>
<name>A0A364P095_9PROT</name>
<organism evidence="2 3">
    <name type="scientific">Paramagnetospirillum kuznetsovii</name>
    <dbReference type="NCBI Taxonomy" id="2053833"/>
    <lineage>
        <taxon>Bacteria</taxon>
        <taxon>Pseudomonadati</taxon>
        <taxon>Pseudomonadota</taxon>
        <taxon>Alphaproteobacteria</taxon>
        <taxon>Rhodospirillales</taxon>
        <taxon>Magnetospirillaceae</taxon>
        <taxon>Paramagnetospirillum</taxon>
    </lineage>
</organism>
<keyword evidence="3" id="KW-1185">Reference proteome</keyword>
<feature type="region of interest" description="Disordered" evidence="1">
    <location>
        <begin position="185"/>
        <end position="335"/>
    </location>
</feature>
<evidence type="ECO:0000313" key="2">
    <source>
        <dbReference type="EMBL" id="RAU22769.1"/>
    </source>
</evidence>
<reference evidence="2 3" key="1">
    <citation type="submission" date="2017-11" db="EMBL/GenBank/DDBJ databases">
        <title>Draft genome sequence of magnetotactic bacterium Magnetospirillum kuznetsovii LBB-42.</title>
        <authorList>
            <person name="Grouzdev D.S."/>
            <person name="Rysina M.S."/>
            <person name="Baslerov R.V."/>
            <person name="Koziaeva V."/>
        </authorList>
    </citation>
    <scope>NUCLEOTIDE SEQUENCE [LARGE SCALE GENOMIC DNA]</scope>
    <source>
        <strain evidence="2 3">LBB-42</strain>
    </source>
</reference>
<feature type="compositionally biased region" description="Low complexity" evidence="1">
    <location>
        <begin position="294"/>
        <end position="322"/>
    </location>
</feature>
<accession>A0A364P095</accession>
<proteinExistence type="predicted"/>
<dbReference type="Proteomes" id="UP000251075">
    <property type="component" value="Unassembled WGS sequence"/>
</dbReference>
<feature type="compositionally biased region" description="Low complexity" evidence="1">
    <location>
        <begin position="268"/>
        <end position="279"/>
    </location>
</feature>
<evidence type="ECO:0000256" key="1">
    <source>
        <dbReference type="SAM" id="MobiDB-lite"/>
    </source>
</evidence>
<feature type="compositionally biased region" description="Low complexity" evidence="1">
    <location>
        <begin position="238"/>
        <end position="258"/>
    </location>
</feature>
<feature type="region of interest" description="Disordered" evidence="1">
    <location>
        <begin position="366"/>
        <end position="392"/>
    </location>
</feature>
<protein>
    <submittedName>
        <fullName evidence="2">DNA polymerase III</fullName>
    </submittedName>
</protein>
<dbReference type="EMBL" id="PGTO01000003">
    <property type="protein sequence ID" value="RAU22769.1"/>
    <property type="molecule type" value="Genomic_DNA"/>
</dbReference>
<sequence length="604" mass="60387">MSSSAIPPAPPPTPVQTTATGSAVLTVVVSSGAEALAKLPAGSLVAATLAAVESKTLIQIKTASGETLELRLPPNLALPENAELSLQTVSQGGGLALKLLAVNGRPFPFGPQLGGGLPGAGGLLLPDLQGPGIGGKAGAALGAGQGSAAAFGVPPTNALAAGAGQPQPPLGLTATVIRPAPAGSVMPPPGSPLATMQGAQAATPPPGFADLAPGTQMTVRIAGIVPPGAGAPVPPLPGQGQQGQPQSQTGSQQQQPQSQTPPSPPTGPQSAGPSGAAPAFPNSPLAPTPGGGQPATPTATVPQQSVPPGATAATASPTQPVQLSGPVVSHSPGGTAMVQTQAGLVSLPSGPNIAVGSTLQLDVVAPPVPPPPSTSAAASEGQGLGPGGWPTLSSAVDSLAQLDRQTADQLVRMIPQANVRLAAAMSIFAGAVRSGDFKLLASDGVTRGLDRAGRRDLAERLKKDFLALTEEAERPRGDGEWRAITLPFAHGAQVDPVRLYVQRVSGEDKTKGGAKGQEQRFILEVEMSRLGRLQFDGLVQKDTKRFDLIIRSAHPLGPEICRDISGIFAECAQLTGIKGAVGFQSGRAFVELPPCDAQGTRIMV</sequence>
<dbReference type="OrthoDB" id="8479549at2"/>
<dbReference type="AlphaFoldDB" id="A0A364P095"/>
<gene>
    <name evidence="2" type="ORF">CU669_05100</name>
</gene>
<evidence type="ECO:0000313" key="3">
    <source>
        <dbReference type="Proteomes" id="UP000251075"/>
    </source>
</evidence>